<accession>A0A3D8PB09</accession>
<feature type="transmembrane region" description="Helical" evidence="2">
    <location>
        <begin position="125"/>
        <end position="151"/>
    </location>
</feature>
<comment type="caution">
    <text evidence="3">The sequence shown here is derived from an EMBL/GenBank/DDBJ whole genome shotgun (WGS) entry which is preliminary data.</text>
</comment>
<evidence type="ECO:0000256" key="1">
    <source>
        <dbReference type="SAM" id="MobiDB-lite"/>
    </source>
</evidence>
<dbReference type="EMBL" id="QFCQ01000064">
    <property type="protein sequence ID" value="RDW12822.1"/>
    <property type="molecule type" value="Genomic_DNA"/>
</dbReference>
<keyword evidence="2" id="KW-0812">Transmembrane</keyword>
<evidence type="ECO:0000313" key="4">
    <source>
        <dbReference type="Proteomes" id="UP000256679"/>
    </source>
</evidence>
<feature type="transmembrane region" description="Helical" evidence="2">
    <location>
        <begin position="95"/>
        <end position="113"/>
    </location>
</feature>
<sequence length="213" mass="22249">MARFDLAWPLAGALAAGLSAVVLGALAAARGLPVWMPLNATSHGLHGPQAATVTALDLAHTGLGAAIHVGSSFFWAAVAVFLLRRAASGDMRLAWLAGLATATIAGLVDYGLMPARLRPGWELVLPPLAVVAGLVALGVGLSLGLAIAHSIGRPPAAGRIRQGRERGPRRIVMMGRRKTRRRPTCPTPPSNSCATPRRMSWTNASSAWTRPVR</sequence>
<feature type="transmembrane region" description="Helical" evidence="2">
    <location>
        <begin position="63"/>
        <end position="83"/>
    </location>
</feature>
<dbReference type="Proteomes" id="UP000256679">
    <property type="component" value="Unassembled WGS sequence"/>
</dbReference>
<feature type="region of interest" description="Disordered" evidence="1">
    <location>
        <begin position="176"/>
        <end position="213"/>
    </location>
</feature>
<dbReference type="AlphaFoldDB" id="A0A3D8PB09"/>
<evidence type="ECO:0000256" key="2">
    <source>
        <dbReference type="SAM" id="Phobius"/>
    </source>
</evidence>
<gene>
    <name evidence="3" type="ORF">DIE28_11485</name>
</gene>
<evidence type="ECO:0000313" key="3">
    <source>
        <dbReference type="EMBL" id="RDW12822.1"/>
    </source>
</evidence>
<organism evidence="3 4">
    <name type="scientific">Paracoccus thiocyanatus</name>
    <dbReference type="NCBI Taxonomy" id="34006"/>
    <lineage>
        <taxon>Bacteria</taxon>
        <taxon>Pseudomonadati</taxon>
        <taxon>Pseudomonadota</taxon>
        <taxon>Alphaproteobacteria</taxon>
        <taxon>Rhodobacterales</taxon>
        <taxon>Paracoccaceae</taxon>
        <taxon>Paracoccus</taxon>
    </lineage>
</organism>
<feature type="compositionally biased region" description="Polar residues" evidence="1">
    <location>
        <begin position="190"/>
        <end position="213"/>
    </location>
</feature>
<keyword evidence="4" id="KW-1185">Reference proteome</keyword>
<name>A0A3D8PB09_9RHOB</name>
<protein>
    <submittedName>
        <fullName evidence="3">Uncharacterized protein</fullName>
    </submittedName>
</protein>
<proteinExistence type="predicted"/>
<keyword evidence="2" id="KW-0472">Membrane</keyword>
<reference evidence="3 4" key="1">
    <citation type="submission" date="2018-05" db="EMBL/GenBank/DDBJ databases">
        <title>Whole genome sequencing of Paracoccus thiocyanatus SST.</title>
        <authorList>
            <person name="Ghosh W."/>
            <person name="Rameez M.J."/>
            <person name="Roy C."/>
        </authorList>
    </citation>
    <scope>NUCLEOTIDE SEQUENCE [LARGE SCALE GENOMIC DNA]</scope>
    <source>
        <strain evidence="3 4">SST</strain>
    </source>
</reference>
<keyword evidence="2" id="KW-1133">Transmembrane helix</keyword>